<feature type="region of interest" description="Disordered" evidence="1">
    <location>
        <begin position="458"/>
        <end position="485"/>
    </location>
</feature>
<protein>
    <recommendedName>
        <fullName evidence="2">DUF4585 domain-containing protein</fullName>
    </recommendedName>
</protein>
<reference evidence="3" key="1">
    <citation type="journal article" date="2022" name="bioRxiv">
        <title>Sequencing and chromosome-scale assembly of the giantPleurodeles waltlgenome.</title>
        <authorList>
            <person name="Brown T."/>
            <person name="Elewa A."/>
            <person name="Iarovenko S."/>
            <person name="Subramanian E."/>
            <person name="Araus A.J."/>
            <person name="Petzold A."/>
            <person name="Susuki M."/>
            <person name="Suzuki K.-i.T."/>
            <person name="Hayashi T."/>
            <person name="Toyoda A."/>
            <person name="Oliveira C."/>
            <person name="Osipova E."/>
            <person name="Leigh N.D."/>
            <person name="Simon A."/>
            <person name="Yun M.H."/>
        </authorList>
    </citation>
    <scope>NUCLEOTIDE SEQUENCE</scope>
    <source>
        <strain evidence="3">20211129_DDA</strain>
        <tissue evidence="3">Liver</tissue>
    </source>
</reference>
<feature type="compositionally biased region" description="Polar residues" evidence="1">
    <location>
        <begin position="610"/>
        <end position="623"/>
    </location>
</feature>
<evidence type="ECO:0000259" key="2">
    <source>
        <dbReference type="Pfam" id="PF15232"/>
    </source>
</evidence>
<feature type="region of interest" description="Disordered" evidence="1">
    <location>
        <begin position="1019"/>
        <end position="1238"/>
    </location>
</feature>
<feature type="region of interest" description="Disordered" evidence="1">
    <location>
        <begin position="598"/>
        <end position="626"/>
    </location>
</feature>
<feature type="compositionally biased region" description="Polar residues" evidence="1">
    <location>
        <begin position="211"/>
        <end position="221"/>
    </location>
</feature>
<feature type="domain" description="DUF4585" evidence="2">
    <location>
        <begin position="1279"/>
        <end position="1341"/>
    </location>
</feature>
<evidence type="ECO:0000313" key="3">
    <source>
        <dbReference type="EMBL" id="KAJ1206201.1"/>
    </source>
</evidence>
<accession>A0AAV7W0I7</accession>
<dbReference type="Proteomes" id="UP001066276">
    <property type="component" value="Chromosome 1_2"/>
</dbReference>
<feature type="region of interest" description="Disordered" evidence="1">
    <location>
        <begin position="182"/>
        <end position="248"/>
    </location>
</feature>
<feature type="compositionally biased region" description="Polar residues" evidence="1">
    <location>
        <begin position="1112"/>
        <end position="1137"/>
    </location>
</feature>
<dbReference type="Pfam" id="PF15232">
    <property type="entry name" value="DUF4585"/>
    <property type="match status" value="1"/>
</dbReference>
<feature type="region of interest" description="Disordered" evidence="1">
    <location>
        <begin position="1"/>
        <end position="70"/>
    </location>
</feature>
<feature type="region of interest" description="Disordered" evidence="1">
    <location>
        <begin position="532"/>
        <end position="576"/>
    </location>
</feature>
<feature type="compositionally biased region" description="Polar residues" evidence="1">
    <location>
        <begin position="189"/>
        <end position="201"/>
    </location>
</feature>
<dbReference type="InterPro" id="IPR052303">
    <property type="entry name" value="CEFIP"/>
</dbReference>
<feature type="region of interest" description="Disordered" evidence="1">
    <location>
        <begin position="147"/>
        <end position="167"/>
    </location>
</feature>
<proteinExistence type="predicted"/>
<feature type="compositionally biased region" description="Basic and acidic residues" evidence="1">
    <location>
        <begin position="550"/>
        <end position="564"/>
    </location>
</feature>
<evidence type="ECO:0000256" key="1">
    <source>
        <dbReference type="SAM" id="MobiDB-lite"/>
    </source>
</evidence>
<keyword evidence="4" id="KW-1185">Reference proteome</keyword>
<feature type="compositionally biased region" description="Basic and acidic residues" evidence="1">
    <location>
        <begin position="466"/>
        <end position="481"/>
    </location>
</feature>
<evidence type="ECO:0000313" key="4">
    <source>
        <dbReference type="Proteomes" id="UP001066276"/>
    </source>
</evidence>
<dbReference type="EMBL" id="JANPWB010000002">
    <property type="protein sequence ID" value="KAJ1206201.1"/>
    <property type="molecule type" value="Genomic_DNA"/>
</dbReference>
<name>A0AAV7W0I7_PLEWA</name>
<feature type="compositionally biased region" description="Polar residues" evidence="1">
    <location>
        <begin position="536"/>
        <end position="549"/>
    </location>
</feature>
<organism evidence="3 4">
    <name type="scientific">Pleurodeles waltl</name>
    <name type="common">Iberian ribbed newt</name>
    <dbReference type="NCBI Taxonomy" id="8319"/>
    <lineage>
        <taxon>Eukaryota</taxon>
        <taxon>Metazoa</taxon>
        <taxon>Chordata</taxon>
        <taxon>Craniata</taxon>
        <taxon>Vertebrata</taxon>
        <taxon>Euteleostomi</taxon>
        <taxon>Amphibia</taxon>
        <taxon>Batrachia</taxon>
        <taxon>Caudata</taxon>
        <taxon>Salamandroidea</taxon>
        <taxon>Salamandridae</taxon>
        <taxon>Pleurodelinae</taxon>
        <taxon>Pleurodeles</taxon>
    </lineage>
</organism>
<feature type="compositionally biased region" description="Polar residues" evidence="1">
    <location>
        <begin position="1057"/>
        <end position="1068"/>
    </location>
</feature>
<gene>
    <name evidence="3" type="ORF">NDU88_001610</name>
</gene>
<dbReference type="InterPro" id="IPR027838">
    <property type="entry name" value="DUF4585"/>
</dbReference>
<dbReference type="PANTHER" id="PTHR33775:SF4">
    <property type="entry name" value="CHROMOSOME 4 OPEN READING FRAME 54"/>
    <property type="match status" value="1"/>
</dbReference>
<sequence>MKEQQVPPTVPGTSRSQVDDWHGKSAQQPVGRSPEIEGGTAFTYPMDGSESGVAYGHGSPLRPSVPAGPGTDAPHVLPSMPSTCNGATRTWTCYSPYSGSSDEDTECIDMSPAEEGDEAVKPAAGFLSDPEEAHYITTHQIQLCELDHDADGDSGPEPGGWELGESSPCRSLLEYASFDSDGTLEDTQTEGGDSYISTTASDPCPWRESSTDMPSSSAEPHSGTHSESDTPAEEGWPRGWGSSGGPGQVSLSITGAPWAINEPLLREQHSAPAAQRETDMSLCAFRAPEASLGRQQQSLALDQARRQVTAVRRAGCSSGASSAVSELDEADREVRSLTARAFRSLAYPYFEALNFSSSASSTSEQGTGLGQWSGYLDWAGGAAQKELQHKSTGGKGGLGKSNIHIDSVQTSQSLELVVSGRQKEKAATSTGARVVTLSETLSLSHIAASGSQLAWNEAGSVSAPGEGKDKVQLPKEPEKELVNSNSCKLTCSASEPADSMEQGTHKSKFASNLLQNVISKKMQLEQEFKMERGEITDTSNEALSTSLTSKDFEGLKEKDSERGFQRQRSRSRHSECDSEYSFATLEDFGDFVEEKVATSGKRAASPPGDSGTQKSAAVQSTHTEGAGATLRSAAEAAKATLLRSQHSAFRSWKEKEIQKLEQKIMEEKVAVQSKIKIPLGYDGRVEHGDTTVGRTTKLSSLYVPGIQSLPKENLPEKQATKYSASTYAHQTCFKRAGDSKEANFSSSTAAARTTQKLGPEAQVCQATFKAKVGADSKGGGGNNPFSIAKLLTPSLARAAEELKNHTPASPSKVELLEKMPQFLVRDVRESKPNKAPGPLHQVRDVRKLMKSSYHPEEIGAKGSSTATSPMVITCQAVKNKDDVVQARVRPSSPDTILVHRASGRLPVATIAPNKSGPRMPVVKIVSKACKWRQQLDEKPESTKPAVEQPKESPPPHPTVPGHQVLDKLTAAVKTMEQLYVFDKREWRRRSVGDPAEGVQAGGAQLVGSHVLSLIASEEGRVQPSGGTQWPQGGKGQETISKSDLIPLPRRNSHPGAESSSSKAATNIKSKPASPGRIIPPCKVEKDPSRAYQQQPPSNGGNKNTGNFGGGQRTTHSAAAKTTQQQESSSIQRMSKSPGSRPLPLMQSLSLEEGSKSQSARGPPPSRQYSADFGNYLSMPTKSKVEPAPVTAPSIGSLPPFSAKIESRSPPGQTSDPQGREESIPPTRTPAADHPPPASVIYQQQQPCLTPLLPGGPTTQLIFSPPLTAVPPELLQPQGAQRRLLLDLASGQYFMLDTPTPPARRRLFDPETGQYVDVPVPQQSATPMHLPMSPLALSPGAYGATYMLCPSFVPTTAVIPTLQSQLSHSGSEQSYDMGNYRDQSGQMGETRGFADSPYYMPTGKSTAQTNQQGLVGYPEGKPVISIMSQQQPGPRIIAPPSFDGTTMRFVVEHR</sequence>
<feature type="region of interest" description="Disordered" evidence="1">
    <location>
        <begin position="932"/>
        <end position="962"/>
    </location>
</feature>
<comment type="caution">
    <text evidence="3">The sequence shown here is derived from an EMBL/GenBank/DDBJ whole genome shotgun (WGS) entry which is preliminary data.</text>
</comment>
<dbReference type="PANTHER" id="PTHR33775">
    <property type="entry name" value="CARDIAC-ENRICHED FHL2-INTERACTING PROTEIN-RELATED"/>
    <property type="match status" value="1"/>
</dbReference>